<accession>A0A8T0RGF0</accession>
<proteinExistence type="predicted"/>
<sequence>HLQPDSKNKALTFPFASRRAQYEGQKWSPTQAGLSILDLQISGSHLSGKQTIRSRRRCISRVRRPWSPLPAPGFRVPAVPSTCLSPPPPPSFLLRPAPIATAATVAHPCSLWPPGCRRARRRLAGPPVDSGCLEDIQTCFLNEFDPLPLRDPFRGEAEVKCNWGTTT</sequence>
<dbReference type="AlphaFoldDB" id="A0A8T0RGF0"/>
<comment type="caution">
    <text evidence="1">The sequence shown here is derived from an EMBL/GenBank/DDBJ whole genome shotgun (WGS) entry which is preliminary data.</text>
</comment>
<evidence type="ECO:0000313" key="1">
    <source>
        <dbReference type="EMBL" id="KAG2583819.1"/>
    </source>
</evidence>
<gene>
    <name evidence="1" type="ORF">PVAP13_6KG246106</name>
</gene>
<reference evidence="1" key="1">
    <citation type="submission" date="2020-05" db="EMBL/GenBank/DDBJ databases">
        <title>WGS assembly of Panicum virgatum.</title>
        <authorList>
            <person name="Lovell J.T."/>
            <person name="Jenkins J."/>
            <person name="Shu S."/>
            <person name="Juenger T.E."/>
            <person name="Schmutz J."/>
        </authorList>
    </citation>
    <scope>NUCLEOTIDE SEQUENCE</scope>
    <source>
        <strain evidence="1">AP13</strain>
    </source>
</reference>
<organism evidence="1 2">
    <name type="scientific">Panicum virgatum</name>
    <name type="common">Blackwell switchgrass</name>
    <dbReference type="NCBI Taxonomy" id="38727"/>
    <lineage>
        <taxon>Eukaryota</taxon>
        <taxon>Viridiplantae</taxon>
        <taxon>Streptophyta</taxon>
        <taxon>Embryophyta</taxon>
        <taxon>Tracheophyta</taxon>
        <taxon>Spermatophyta</taxon>
        <taxon>Magnoliopsida</taxon>
        <taxon>Liliopsida</taxon>
        <taxon>Poales</taxon>
        <taxon>Poaceae</taxon>
        <taxon>PACMAD clade</taxon>
        <taxon>Panicoideae</taxon>
        <taxon>Panicodae</taxon>
        <taxon>Paniceae</taxon>
        <taxon>Panicinae</taxon>
        <taxon>Panicum</taxon>
        <taxon>Panicum sect. Hiantes</taxon>
    </lineage>
</organism>
<dbReference type="EMBL" id="CM029047">
    <property type="protein sequence ID" value="KAG2583819.1"/>
    <property type="molecule type" value="Genomic_DNA"/>
</dbReference>
<keyword evidence="2" id="KW-1185">Reference proteome</keyword>
<dbReference type="Proteomes" id="UP000823388">
    <property type="component" value="Chromosome 6K"/>
</dbReference>
<evidence type="ECO:0000313" key="2">
    <source>
        <dbReference type="Proteomes" id="UP000823388"/>
    </source>
</evidence>
<name>A0A8T0RGF0_PANVG</name>
<feature type="non-terminal residue" evidence="1">
    <location>
        <position position="1"/>
    </location>
</feature>
<protein>
    <submittedName>
        <fullName evidence="1">Uncharacterized protein</fullName>
    </submittedName>
</protein>